<protein>
    <submittedName>
        <fullName evidence="1">Uncharacterized protein</fullName>
    </submittedName>
</protein>
<reference evidence="1 2" key="1">
    <citation type="submission" date="2018-08" db="EMBL/GenBank/DDBJ databases">
        <title>Genome sequence of Methylocystis hirsuta CSC1, a methanotroph able to accumulate PHAs.</title>
        <authorList>
            <person name="Bordel S."/>
            <person name="Rodriguez E."/>
            <person name="Gancedo J."/>
            <person name="Munoz R."/>
        </authorList>
    </citation>
    <scope>NUCLEOTIDE SEQUENCE [LARGE SCALE GENOMIC DNA]</scope>
    <source>
        <strain evidence="1 2">CSC1</strain>
    </source>
</reference>
<organism evidence="1 2">
    <name type="scientific">Methylocystis hirsuta</name>
    <dbReference type="NCBI Taxonomy" id="369798"/>
    <lineage>
        <taxon>Bacteria</taxon>
        <taxon>Pseudomonadati</taxon>
        <taxon>Pseudomonadota</taxon>
        <taxon>Alphaproteobacteria</taxon>
        <taxon>Hyphomicrobiales</taxon>
        <taxon>Methylocystaceae</taxon>
        <taxon>Methylocystis</taxon>
    </lineage>
</organism>
<dbReference type="Proteomes" id="UP000268623">
    <property type="component" value="Unassembled WGS sequence"/>
</dbReference>
<keyword evidence="2" id="KW-1185">Reference proteome</keyword>
<name>A0A3M9XS47_9HYPH</name>
<accession>A0A3M9XS47</accession>
<comment type="caution">
    <text evidence="1">The sequence shown here is derived from an EMBL/GenBank/DDBJ whole genome shotgun (WGS) entry which is preliminary data.</text>
</comment>
<evidence type="ECO:0000313" key="2">
    <source>
        <dbReference type="Proteomes" id="UP000268623"/>
    </source>
</evidence>
<proteinExistence type="predicted"/>
<sequence>MEAWGSGMTAPAVNERAASQRKLSVLRLHTEGLVHQHRRAYVVAMIGGTCRRSGSSTGPHHAGDVQT</sequence>
<evidence type="ECO:0000313" key="1">
    <source>
        <dbReference type="EMBL" id="RNJ51117.1"/>
    </source>
</evidence>
<dbReference type="AlphaFoldDB" id="A0A3M9XS47"/>
<gene>
    <name evidence="1" type="ORF">D1O30_17445</name>
</gene>
<dbReference type="EMBL" id="QWDD01000001">
    <property type="protein sequence ID" value="RNJ51117.1"/>
    <property type="molecule type" value="Genomic_DNA"/>
</dbReference>